<protein>
    <submittedName>
        <fullName evidence="2">Uncharacterized protein</fullName>
    </submittedName>
</protein>
<comment type="caution">
    <text evidence="2">The sequence shown here is derived from an EMBL/GenBank/DDBJ whole genome shotgun (WGS) entry which is preliminary data.</text>
</comment>
<evidence type="ECO:0000313" key="3">
    <source>
        <dbReference type="Proteomes" id="UP001524383"/>
    </source>
</evidence>
<organism evidence="2 3">
    <name type="scientific">Methanocalculus taiwanensis</name>
    <dbReference type="NCBI Taxonomy" id="106207"/>
    <lineage>
        <taxon>Archaea</taxon>
        <taxon>Methanobacteriati</taxon>
        <taxon>Methanobacteriota</taxon>
        <taxon>Stenosarchaea group</taxon>
        <taxon>Methanomicrobia</taxon>
        <taxon>Methanomicrobiales</taxon>
        <taxon>Methanocalculaceae</taxon>
        <taxon>Methanocalculus</taxon>
    </lineage>
</organism>
<feature type="compositionally biased region" description="Basic and acidic residues" evidence="1">
    <location>
        <begin position="1"/>
        <end position="19"/>
    </location>
</feature>
<evidence type="ECO:0000256" key="1">
    <source>
        <dbReference type="SAM" id="MobiDB-lite"/>
    </source>
</evidence>
<dbReference type="EMBL" id="VOTZ01000003">
    <property type="protein sequence ID" value="MCQ1537835.1"/>
    <property type="molecule type" value="Genomic_DNA"/>
</dbReference>
<evidence type="ECO:0000313" key="2">
    <source>
        <dbReference type="EMBL" id="MCQ1537835.1"/>
    </source>
</evidence>
<sequence length="146" mass="16340">MKELEDEDGMIKEQRERSDVPTAHLHNGYPGMKGFSSITMPITQFFVIWYKITPYLQQLVAESLLEHPRSKKRTILSGIASGYRRSIGAGAILEQWTLSMSWLDEWFAGLPDETGNVTPAVAQLRGMANVTHPVINQRILAKGGGR</sequence>
<dbReference type="AlphaFoldDB" id="A0ABD4TJ27"/>
<name>A0ABD4TJ27_9EURY</name>
<proteinExistence type="predicted"/>
<feature type="region of interest" description="Disordered" evidence="1">
    <location>
        <begin position="1"/>
        <end position="24"/>
    </location>
</feature>
<dbReference type="Proteomes" id="UP001524383">
    <property type="component" value="Unassembled WGS sequence"/>
</dbReference>
<dbReference type="RefSeq" id="WP_255331758.1">
    <property type="nucleotide sequence ID" value="NZ_VOTZ01000003.1"/>
</dbReference>
<reference evidence="2 3" key="1">
    <citation type="submission" date="2019-08" db="EMBL/GenBank/DDBJ databases">
        <authorList>
            <person name="Chen S.-C."/>
            <person name="Lai M.-C."/>
            <person name="You Y.-T."/>
        </authorList>
    </citation>
    <scope>NUCLEOTIDE SEQUENCE [LARGE SCALE GENOMIC DNA]</scope>
    <source>
        <strain evidence="2 3">P2F9704a</strain>
    </source>
</reference>
<accession>A0ABD4TJ27</accession>
<gene>
    <name evidence="2" type="ORF">FTO68_02375</name>
</gene>
<keyword evidence="3" id="KW-1185">Reference proteome</keyword>